<reference evidence="3" key="1">
    <citation type="submission" date="2022-11" db="UniProtKB">
        <authorList>
            <consortium name="WormBaseParasite"/>
        </authorList>
    </citation>
    <scope>IDENTIFICATION</scope>
</reference>
<dbReference type="GO" id="GO:0016255">
    <property type="term" value="P:attachment of GPI anchor to protein"/>
    <property type="evidence" value="ECO:0007669"/>
    <property type="project" value="TreeGrafter"/>
</dbReference>
<evidence type="ECO:0000256" key="1">
    <source>
        <dbReference type="SAM" id="Phobius"/>
    </source>
</evidence>
<accession>A0A914XED3</accession>
<keyword evidence="1" id="KW-0812">Transmembrane</keyword>
<feature type="transmembrane region" description="Helical" evidence="1">
    <location>
        <begin position="618"/>
        <end position="637"/>
    </location>
</feature>
<feature type="transmembrane region" description="Helical" evidence="1">
    <location>
        <begin position="437"/>
        <end position="461"/>
    </location>
</feature>
<feature type="transmembrane region" description="Helical" evidence="1">
    <location>
        <begin position="561"/>
        <end position="581"/>
    </location>
</feature>
<organism evidence="2 3">
    <name type="scientific">Plectus sambesii</name>
    <dbReference type="NCBI Taxonomy" id="2011161"/>
    <lineage>
        <taxon>Eukaryota</taxon>
        <taxon>Metazoa</taxon>
        <taxon>Ecdysozoa</taxon>
        <taxon>Nematoda</taxon>
        <taxon>Chromadorea</taxon>
        <taxon>Plectida</taxon>
        <taxon>Plectina</taxon>
        <taxon>Plectoidea</taxon>
        <taxon>Plectidae</taxon>
        <taxon>Plectus</taxon>
    </lineage>
</organism>
<keyword evidence="2" id="KW-1185">Reference proteome</keyword>
<keyword evidence="1" id="KW-1133">Transmembrane helix</keyword>
<protein>
    <submittedName>
        <fullName evidence="3">Glycosylphosphatidylinositol anchor attachment 1 protein</fullName>
    </submittedName>
</protein>
<dbReference type="InterPro" id="IPR007246">
    <property type="entry name" value="Gaa1"/>
</dbReference>
<dbReference type="WBParaSite" id="PSAMB.scaffold812size40942.g9048.t2">
    <property type="protein sequence ID" value="PSAMB.scaffold812size40942.g9048.t2"/>
    <property type="gene ID" value="PSAMB.scaffold812size40942.g9048"/>
</dbReference>
<proteinExistence type="predicted"/>
<evidence type="ECO:0000313" key="3">
    <source>
        <dbReference type="WBParaSite" id="PSAMB.scaffold812size40942.g9048.t2"/>
    </source>
</evidence>
<dbReference type="GO" id="GO:0042765">
    <property type="term" value="C:GPI-anchor transamidase complex"/>
    <property type="evidence" value="ECO:0007669"/>
    <property type="project" value="InterPro"/>
</dbReference>
<feature type="transmembrane region" description="Helical" evidence="1">
    <location>
        <begin position="529"/>
        <end position="549"/>
    </location>
</feature>
<dbReference type="Pfam" id="PF04114">
    <property type="entry name" value="Gaa1"/>
    <property type="match status" value="1"/>
</dbReference>
<dbReference type="AlphaFoldDB" id="A0A914XED3"/>
<dbReference type="PANTHER" id="PTHR13304:SF0">
    <property type="entry name" value="GLYCOSYLPHOSPHATIDYLINOSITOL ANCHOR ATTACHMENT 1 PROTEIN"/>
    <property type="match status" value="1"/>
</dbReference>
<evidence type="ECO:0000313" key="2">
    <source>
        <dbReference type="Proteomes" id="UP000887566"/>
    </source>
</evidence>
<dbReference type="Proteomes" id="UP000887566">
    <property type="component" value="Unplaced"/>
</dbReference>
<keyword evidence="1" id="KW-0472">Membrane</keyword>
<feature type="transmembrane region" description="Helical" evidence="1">
    <location>
        <begin position="473"/>
        <end position="492"/>
    </location>
</feature>
<feature type="transmembrane region" description="Helical" evidence="1">
    <location>
        <begin position="21"/>
        <end position="45"/>
    </location>
</feature>
<dbReference type="PIRSF" id="PIRSF036762">
    <property type="entry name" value="GAA1"/>
    <property type="match status" value="1"/>
</dbReference>
<dbReference type="PANTHER" id="PTHR13304">
    <property type="entry name" value="GLYCOSYLPHOSPHATIDYLINOSITOL ANCHOR ATTACHMENT 1 PROTEIN"/>
    <property type="match status" value="1"/>
</dbReference>
<name>A0A914XED3_9BILA</name>
<sequence>MRSLTRSDGRPPKWLNGLRRKANALCALLYVAGLIYLACIVWPSFNDRTYFSENALLPGLVDDEFVHRERTNTFAKQLREVVQTRYGKEYGMPHDWLLEQLESIGLEAYAQNFTAFLPGISGAVEGTNIFAVMRAARAPSVESIVVAVPFRSNTLGSIGLALSLASFCREQIYWSKDLIFVFTEHETIGMQAWLSAYHRLPISSLKADPLAAHGGAIQAALALEATDGSTPFSNVDIRYNMINGQLPNLDLVNLLVKMTEKEALVPTLYMQEDPHGQDLYTEKGYWKLAKTSFKGIVAQAFSRADSGLHSVFGAYGVQAVTISPYGKGRTKSQGGWVDIGRLLEGGLRSVNNLLEKFHQSFFFYFLPSTHRYVSIGVFMPAIGLLMGPVLIKALCVWLDLNDEGESSADGDAKAKKETKSESALAVLPLITKSESALAVLPLIVIAHSCGALLYFLPYLLFNAQASISTNDQQLFQAIATIAITLPICPWIIQRNLADKDFGVPSMVVLRVVALLELALIVGVTAVLNFGIAVLVAIFVAPISTITIPFRSKIGWALNSMALVLLHPLVACCVALGVYTALTVPVPPTPSWLAQRAFEQTVDVTVGFIRDSLVYQSHLYAFFTLALFPIWMMFWTIVHHRSE</sequence>